<keyword evidence="2 7" id="KW-0663">Pyridoxal phosphate</keyword>
<dbReference type="GO" id="GO:0019346">
    <property type="term" value="P:transsulfuration"/>
    <property type="evidence" value="ECO:0007669"/>
    <property type="project" value="InterPro"/>
</dbReference>
<dbReference type="GO" id="GO:0019343">
    <property type="term" value="P:cysteine biosynthetic process via cystathionine"/>
    <property type="evidence" value="ECO:0007669"/>
    <property type="project" value="TreeGrafter"/>
</dbReference>
<dbReference type="GO" id="GO:0030170">
    <property type="term" value="F:pyridoxal phosphate binding"/>
    <property type="evidence" value="ECO:0007669"/>
    <property type="project" value="InterPro"/>
</dbReference>
<comment type="caution">
    <text evidence="9">The sequence shown here is derived from an EMBL/GenBank/DDBJ whole genome shotgun (WGS) entry which is preliminary data.</text>
</comment>
<protein>
    <recommendedName>
        <fullName evidence="3">homocysteine desulfhydrase</fullName>
        <ecNumber evidence="3">4.4.1.2</ecNumber>
    </recommendedName>
    <alternativeName>
        <fullName evidence="4">Homocysteine desulfhydrase</fullName>
    </alternativeName>
</protein>
<comment type="similarity">
    <text evidence="8">Belongs to the trans-sulfuration enzymes family.</text>
</comment>
<dbReference type="GO" id="GO:0018826">
    <property type="term" value="F:methionine gamma-lyase activity"/>
    <property type="evidence" value="ECO:0007669"/>
    <property type="project" value="UniProtKB-EC"/>
</dbReference>
<dbReference type="PANTHER" id="PTHR11808:SF85">
    <property type="entry name" value="CYSTATHIONINE GAMMA-LYASE-RELATED"/>
    <property type="match status" value="1"/>
</dbReference>
<dbReference type="InterPro" id="IPR015424">
    <property type="entry name" value="PyrdxlP-dep_Trfase"/>
</dbReference>
<name>A0A421BAN0_9PSEU</name>
<accession>A0A421BAN0</accession>
<dbReference type="OrthoDB" id="9805790at2"/>
<dbReference type="AlphaFoldDB" id="A0A421BAN0"/>
<dbReference type="InterPro" id="IPR000277">
    <property type="entry name" value="Cys/Met-Metab_PyrdxlP-dep_enz"/>
</dbReference>
<evidence type="ECO:0000256" key="5">
    <source>
        <dbReference type="ARBA" id="ARBA00048780"/>
    </source>
</evidence>
<evidence type="ECO:0000256" key="7">
    <source>
        <dbReference type="PIRSR" id="PIRSR001434-2"/>
    </source>
</evidence>
<dbReference type="Proteomes" id="UP000282454">
    <property type="component" value="Unassembled WGS sequence"/>
</dbReference>
<dbReference type="PIRSF" id="PIRSF001434">
    <property type="entry name" value="CGS"/>
    <property type="match status" value="1"/>
</dbReference>
<dbReference type="EC" id="4.4.1.2" evidence="3"/>
<evidence type="ECO:0000256" key="6">
    <source>
        <dbReference type="ARBA" id="ARBA00052699"/>
    </source>
</evidence>
<dbReference type="InterPro" id="IPR015421">
    <property type="entry name" value="PyrdxlP-dep_Trfase_major"/>
</dbReference>
<evidence type="ECO:0000256" key="2">
    <source>
        <dbReference type="ARBA" id="ARBA00022898"/>
    </source>
</evidence>
<evidence type="ECO:0000256" key="3">
    <source>
        <dbReference type="ARBA" id="ARBA00047175"/>
    </source>
</evidence>
<comment type="catalytic activity">
    <reaction evidence="5">
        <text>L-homocysteine + H2O = 2-oxobutanoate + hydrogen sulfide + NH4(+) + H(+)</text>
        <dbReference type="Rhea" id="RHEA:14501"/>
        <dbReference type="ChEBI" id="CHEBI:15377"/>
        <dbReference type="ChEBI" id="CHEBI:15378"/>
        <dbReference type="ChEBI" id="CHEBI:16763"/>
        <dbReference type="ChEBI" id="CHEBI:28938"/>
        <dbReference type="ChEBI" id="CHEBI:29919"/>
        <dbReference type="ChEBI" id="CHEBI:58199"/>
        <dbReference type="EC" id="4.4.1.2"/>
    </reaction>
    <physiologicalReaction direction="left-to-right" evidence="5">
        <dbReference type="Rhea" id="RHEA:14502"/>
    </physiologicalReaction>
</comment>
<dbReference type="PANTHER" id="PTHR11808">
    <property type="entry name" value="TRANS-SULFURATION ENZYME FAMILY MEMBER"/>
    <property type="match status" value="1"/>
</dbReference>
<evidence type="ECO:0000313" key="10">
    <source>
        <dbReference type="Proteomes" id="UP000282454"/>
    </source>
</evidence>
<reference evidence="9 10" key="1">
    <citation type="submission" date="2018-10" db="EMBL/GenBank/DDBJ databases">
        <title>Genomic Encyclopedia of Archaeal and Bacterial Type Strains, Phase II (KMG-II): from individual species to whole genera.</title>
        <authorList>
            <person name="Goeker M."/>
        </authorList>
    </citation>
    <scope>NUCLEOTIDE SEQUENCE [LARGE SCALE GENOMIC DNA]</scope>
    <source>
        <strain evidence="9 10">DSM 45657</strain>
    </source>
</reference>
<dbReference type="InterPro" id="IPR015422">
    <property type="entry name" value="PyrdxlP-dep_Trfase_small"/>
</dbReference>
<sequence length="382" mass="39662">MNSLATMAVHAGREDLAKLGVHVPPIDLSTTNPIPDIDSGGAAYEALATGGLPPAEGGLVYQRLWNPTVARFEAALAQLEGAEQAVAFGSGMAALTACLTATVAAGKPHVVAVRPLYGGSDHVLASGLLGTTVTWTTADGIAAALRKDTGLVLVETPANPTLDLVDLTAVTAQANGVPVIVDNTFATPVLQRPIEHGATMVLHSATKYLGGHGDVIGGVVATSAEWATKLRQVRAVTGGLMHPLAAYLLHRGLQTLPIRVLTQQDNAKRLAAWLSDHEYVQRVYFPSGPLVGTQMSGPGAMIAFGVAGLDEAARTVSAVRLITHAVSLGGVDTLIQHPASLTHRPVEASAKPHAAVVRMSVGLEHVDDIQADLDYALKEAHR</sequence>
<comment type="catalytic activity">
    <reaction evidence="6">
        <text>L-methionine + H2O = methanethiol + 2-oxobutanoate + NH4(+)</text>
        <dbReference type="Rhea" id="RHEA:23800"/>
        <dbReference type="ChEBI" id="CHEBI:15377"/>
        <dbReference type="ChEBI" id="CHEBI:16007"/>
        <dbReference type="ChEBI" id="CHEBI:16763"/>
        <dbReference type="ChEBI" id="CHEBI:28938"/>
        <dbReference type="ChEBI" id="CHEBI:57844"/>
        <dbReference type="EC" id="4.4.1.11"/>
    </reaction>
    <physiologicalReaction direction="left-to-right" evidence="6">
        <dbReference type="Rhea" id="RHEA:23801"/>
    </physiologicalReaction>
</comment>
<dbReference type="GO" id="GO:0004123">
    <property type="term" value="F:cystathionine gamma-lyase activity"/>
    <property type="evidence" value="ECO:0007669"/>
    <property type="project" value="TreeGrafter"/>
</dbReference>
<dbReference type="FunFam" id="3.40.640.10:FF:000046">
    <property type="entry name" value="Cystathionine gamma-lyase"/>
    <property type="match status" value="1"/>
</dbReference>
<dbReference type="Gene3D" id="3.90.1150.10">
    <property type="entry name" value="Aspartate Aminotransferase, domain 1"/>
    <property type="match status" value="1"/>
</dbReference>
<evidence type="ECO:0000313" key="9">
    <source>
        <dbReference type="EMBL" id="RLK61203.1"/>
    </source>
</evidence>
<keyword evidence="10" id="KW-1185">Reference proteome</keyword>
<dbReference type="SUPFAM" id="SSF53383">
    <property type="entry name" value="PLP-dependent transferases"/>
    <property type="match status" value="1"/>
</dbReference>
<feature type="modified residue" description="N6-(pyridoxal phosphate)lysine" evidence="7">
    <location>
        <position position="207"/>
    </location>
</feature>
<dbReference type="Gene3D" id="3.40.640.10">
    <property type="entry name" value="Type I PLP-dependent aspartate aminotransferase-like (Major domain)"/>
    <property type="match status" value="1"/>
</dbReference>
<proteinExistence type="inferred from homology"/>
<dbReference type="Pfam" id="PF01053">
    <property type="entry name" value="Cys_Met_Meta_PP"/>
    <property type="match status" value="1"/>
</dbReference>
<comment type="cofactor">
    <cofactor evidence="1 8">
        <name>pyridoxal 5'-phosphate</name>
        <dbReference type="ChEBI" id="CHEBI:597326"/>
    </cofactor>
</comment>
<dbReference type="EMBL" id="RCDD01000001">
    <property type="protein sequence ID" value="RLK61203.1"/>
    <property type="molecule type" value="Genomic_DNA"/>
</dbReference>
<dbReference type="GO" id="GO:0047982">
    <property type="term" value="F:homocysteine desulfhydrase activity"/>
    <property type="evidence" value="ECO:0007669"/>
    <property type="project" value="UniProtKB-EC"/>
</dbReference>
<dbReference type="RefSeq" id="WP_121389900.1">
    <property type="nucleotide sequence ID" value="NZ_RCDD01000001.1"/>
</dbReference>
<evidence type="ECO:0000256" key="1">
    <source>
        <dbReference type="ARBA" id="ARBA00001933"/>
    </source>
</evidence>
<dbReference type="GO" id="GO:0005737">
    <property type="term" value="C:cytoplasm"/>
    <property type="evidence" value="ECO:0007669"/>
    <property type="project" value="TreeGrafter"/>
</dbReference>
<evidence type="ECO:0000256" key="8">
    <source>
        <dbReference type="RuleBase" id="RU362118"/>
    </source>
</evidence>
<gene>
    <name evidence="9" type="ORF">CLV68_1721</name>
</gene>
<evidence type="ECO:0000256" key="4">
    <source>
        <dbReference type="ARBA" id="ARBA00047199"/>
    </source>
</evidence>
<organism evidence="9 10">
    <name type="scientific">Actinokineospora cianjurensis</name>
    <dbReference type="NCBI Taxonomy" id="585224"/>
    <lineage>
        <taxon>Bacteria</taxon>
        <taxon>Bacillati</taxon>
        <taxon>Actinomycetota</taxon>
        <taxon>Actinomycetes</taxon>
        <taxon>Pseudonocardiales</taxon>
        <taxon>Pseudonocardiaceae</taxon>
        <taxon>Actinokineospora</taxon>
    </lineage>
</organism>